<feature type="region of interest" description="Disordered" evidence="3">
    <location>
        <begin position="430"/>
        <end position="486"/>
    </location>
</feature>
<dbReference type="GO" id="GO:0005096">
    <property type="term" value="F:GTPase activator activity"/>
    <property type="evidence" value="ECO:0007669"/>
    <property type="project" value="UniProtKB-KW"/>
</dbReference>
<feature type="region of interest" description="Disordered" evidence="3">
    <location>
        <begin position="1035"/>
        <end position="1055"/>
    </location>
</feature>
<name>A0A6P6YM58_DERPT</name>
<feature type="compositionally biased region" description="Low complexity" evidence="3">
    <location>
        <begin position="139"/>
        <end position="149"/>
    </location>
</feature>
<dbReference type="Pfam" id="PF02145">
    <property type="entry name" value="Rap_GAP"/>
    <property type="match status" value="1"/>
</dbReference>
<feature type="compositionally biased region" description="Polar residues" evidence="3">
    <location>
        <begin position="1976"/>
        <end position="1985"/>
    </location>
</feature>
<feature type="region of interest" description="Disordered" evidence="3">
    <location>
        <begin position="1916"/>
        <end position="1935"/>
    </location>
</feature>
<dbReference type="InterPro" id="IPR050989">
    <property type="entry name" value="Rap1_Ran_GAP"/>
</dbReference>
<feature type="region of interest" description="Disordered" evidence="3">
    <location>
        <begin position="2166"/>
        <end position="2200"/>
    </location>
</feature>
<dbReference type="PANTHER" id="PTHR15711:SF22">
    <property type="entry name" value="RAP-GAP DOMAIN-CONTAINING PROTEIN"/>
    <property type="match status" value="1"/>
</dbReference>
<feature type="compositionally biased region" description="Polar residues" evidence="3">
    <location>
        <begin position="439"/>
        <end position="464"/>
    </location>
</feature>
<dbReference type="SUPFAM" id="SSF111347">
    <property type="entry name" value="Rap/Ran-GAP"/>
    <property type="match status" value="1"/>
</dbReference>
<evidence type="ECO:0000256" key="1">
    <source>
        <dbReference type="ARBA" id="ARBA00022468"/>
    </source>
</evidence>
<feature type="compositionally biased region" description="Low complexity" evidence="3">
    <location>
        <begin position="467"/>
        <end position="483"/>
    </location>
</feature>
<dbReference type="InterPro" id="IPR000331">
    <property type="entry name" value="Rap/Ran_GAP_dom"/>
</dbReference>
<feature type="compositionally biased region" description="Low complexity" evidence="3">
    <location>
        <begin position="777"/>
        <end position="793"/>
    </location>
</feature>
<feature type="domain" description="Rap-GAP" evidence="4">
    <location>
        <begin position="1469"/>
        <end position="1687"/>
    </location>
</feature>
<feature type="compositionally biased region" description="Low complexity" evidence="3">
    <location>
        <begin position="2468"/>
        <end position="2481"/>
    </location>
</feature>
<dbReference type="OMA" id="QNWLQIH"/>
<feature type="compositionally biased region" description="Low complexity" evidence="3">
    <location>
        <begin position="812"/>
        <end position="824"/>
    </location>
</feature>
<feature type="compositionally biased region" description="Low complexity" evidence="3">
    <location>
        <begin position="397"/>
        <end position="410"/>
    </location>
</feature>
<feature type="compositionally biased region" description="Polar residues" evidence="3">
    <location>
        <begin position="2098"/>
        <end position="2113"/>
    </location>
</feature>
<evidence type="ECO:0000313" key="6">
    <source>
        <dbReference type="RefSeq" id="XP_027205896.1"/>
    </source>
</evidence>
<keyword evidence="1" id="KW-0343">GTPase activation</keyword>
<dbReference type="Gene3D" id="3.40.50.11210">
    <property type="entry name" value="Rap/Ran-GAP"/>
    <property type="match status" value="1"/>
</dbReference>
<keyword evidence="5" id="KW-1185">Reference proteome</keyword>
<feature type="region of interest" description="Disordered" evidence="3">
    <location>
        <begin position="1976"/>
        <end position="2001"/>
    </location>
</feature>
<protein>
    <submittedName>
        <fullName evidence="6">Uncharacterized protein LOC113799472 isoform X1</fullName>
    </submittedName>
</protein>
<feature type="region of interest" description="Disordered" evidence="3">
    <location>
        <begin position="858"/>
        <end position="901"/>
    </location>
</feature>
<proteinExistence type="predicted"/>
<feature type="region of interest" description="Disordered" evidence="3">
    <location>
        <begin position="131"/>
        <end position="166"/>
    </location>
</feature>
<feature type="compositionally biased region" description="Polar residues" evidence="3">
    <location>
        <begin position="150"/>
        <end position="166"/>
    </location>
</feature>
<feature type="region of interest" description="Disordered" evidence="3">
    <location>
        <begin position="364"/>
        <end position="410"/>
    </location>
</feature>
<feature type="region of interest" description="Disordered" evidence="3">
    <location>
        <begin position="2695"/>
        <end position="2744"/>
    </location>
</feature>
<reference evidence="6" key="1">
    <citation type="submission" date="2025-08" db="UniProtKB">
        <authorList>
            <consortium name="RefSeq"/>
        </authorList>
    </citation>
    <scope>IDENTIFICATION</scope>
    <source>
        <strain evidence="6">Airmid</strain>
    </source>
</reference>
<evidence type="ECO:0000256" key="2">
    <source>
        <dbReference type="SAM" id="Coils"/>
    </source>
</evidence>
<feature type="region of interest" description="Disordered" evidence="3">
    <location>
        <begin position="2093"/>
        <end position="2113"/>
    </location>
</feature>
<dbReference type="OrthoDB" id="6514810at2759"/>
<feature type="compositionally biased region" description="Low complexity" evidence="3">
    <location>
        <begin position="2703"/>
        <end position="2744"/>
    </location>
</feature>
<accession>A0A6P6YM58</accession>
<feature type="region of interest" description="Disordered" evidence="3">
    <location>
        <begin position="2459"/>
        <end position="2481"/>
    </location>
</feature>
<evidence type="ECO:0000259" key="4">
    <source>
        <dbReference type="PROSITE" id="PS50085"/>
    </source>
</evidence>
<keyword evidence="2" id="KW-0175">Coiled coil</keyword>
<evidence type="ECO:0000313" key="5">
    <source>
        <dbReference type="Proteomes" id="UP000515146"/>
    </source>
</evidence>
<dbReference type="Proteomes" id="UP000515146">
    <property type="component" value="Unplaced"/>
</dbReference>
<dbReference type="InParanoid" id="A0A6P6YM58"/>
<gene>
    <name evidence="6" type="primary">LOC113799472</name>
</gene>
<feature type="region of interest" description="Disordered" evidence="3">
    <location>
        <begin position="2504"/>
        <end position="2523"/>
    </location>
</feature>
<feature type="region of interest" description="Disordered" evidence="3">
    <location>
        <begin position="88"/>
        <end position="113"/>
    </location>
</feature>
<feature type="coiled-coil region" evidence="2">
    <location>
        <begin position="2642"/>
        <end position="2676"/>
    </location>
</feature>
<feature type="region of interest" description="Disordered" evidence="3">
    <location>
        <begin position="771"/>
        <end position="832"/>
    </location>
</feature>
<feature type="region of interest" description="Disordered" evidence="3">
    <location>
        <begin position="2407"/>
        <end position="2427"/>
    </location>
</feature>
<feature type="compositionally biased region" description="Low complexity" evidence="3">
    <location>
        <begin position="2408"/>
        <end position="2423"/>
    </location>
</feature>
<dbReference type="PROSITE" id="PS50085">
    <property type="entry name" value="RAPGAP"/>
    <property type="match status" value="1"/>
</dbReference>
<organism evidence="5 6">
    <name type="scientific">Dermatophagoides pteronyssinus</name>
    <name type="common">European house dust mite</name>
    <dbReference type="NCBI Taxonomy" id="6956"/>
    <lineage>
        <taxon>Eukaryota</taxon>
        <taxon>Metazoa</taxon>
        <taxon>Ecdysozoa</taxon>
        <taxon>Arthropoda</taxon>
        <taxon>Chelicerata</taxon>
        <taxon>Arachnida</taxon>
        <taxon>Acari</taxon>
        <taxon>Acariformes</taxon>
        <taxon>Sarcoptiformes</taxon>
        <taxon>Astigmata</taxon>
        <taxon>Psoroptidia</taxon>
        <taxon>Analgoidea</taxon>
        <taxon>Pyroglyphidae</taxon>
        <taxon>Dermatophagoidinae</taxon>
        <taxon>Dermatophagoides</taxon>
    </lineage>
</organism>
<evidence type="ECO:0000256" key="3">
    <source>
        <dbReference type="SAM" id="MobiDB-lite"/>
    </source>
</evidence>
<dbReference type="KEGG" id="dpte:113799472"/>
<feature type="region of interest" description="Disordered" evidence="3">
    <location>
        <begin position="2349"/>
        <end position="2371"/>
    </location>
</feature>
<dbReference type="RefSeq" id="XP_027205896.1">
    <property type="nucleotide sequence ID" value="XM_027350095.1"/>
</dbReference>
<dbReference type="InterPro" id="IPR035974">
    <property type="entry name" value="Rap/Ran-GAP_sf"/>
</dbReference>
<sequence length="2744" mass="299990">MTKTVDLDVDNRDKKSIYLLSNNRLQTNTSATSSVSVYDLNHHHHHSPTTTTTTSSITAVAHHYSPPTFSSSSSYIAPTSATTISVNTTNTQSEPQRHPELSKQQQQQQKDSETYTELLRYRSQEFYNKLAQQQRFQSHHSPGPGSSSSCSNRTNETIYDTSSYNNHFNGQQQLQQQKLSNSQSLVNVQQLESNQNLLTLPTINTQIQRRLTKEFESLRDLSIPPPASSTLSSTVNIADNGSRQSNHYQNSSINSSTISNHRNHFVHSHHLNHLNSSSSLLRSNSSLSLSHHQKNKGYHLLPKSNIHSGHNLLPALSSTNLSLSLMPSSTSSTSTSATTTTNGFAALATIDRRLTTSRNVIGAPVLLPSSSSSSSSSTKVMNSTNAAVNNPSGTLESHYNSSSSPTSISSGLQHAYSYQQAKVAQHIVHSTDHNGGGTIQTSQPQLKRTLAVGNSSTSAPTTPQKPLLSRSNSSNPSTASSNLQPVPIQTYPTNSHNQINNNNNLPQSTIFGHPQHYSPVSNHLSNVSLNQRHANNSNSMNISRSSNSLLTSGHNATTGNVIVGNHNQQTIHVPDHNHLYHQYGTVIVPPNVVTNNNNTNNNQHYVTNVGKLSQNQQQSTTMIQSQQISTKYNSNPNEKTNGGLTVITPCSVISTTTSSTTTTTTSSSSCNQRYTQRFPIVSLITTTATTSTTTMSTSMIQYPTQQSIYSSNVQQQQQRKITNNQPPIINSLSRSFFANSTNLFESKKNKFFGSVSSIDLQCLKESQKVSVIERKSSSNSTTTNTTSNNNNNNKIAAVSSIGGRHHGSLLKSNSSSSTTNSSSGSTGGTGGGGGSAASNFFKLFTSSSKAKIPTFGFSSSSSNNNNNNNNNNASTHNNLDQNTTNNVGGGSTSSTISSNSSLNTVTIRADSILSGSNDPESNSIDNHHLTYETTGRLDQHRQQQYKMVNGHETRLTIKSISVDSANPDNNSINQSLTATIVLEPVMPSNEILFRKYFTFYDLLSSINLHRLFVDNSISNLEGPCSSLLDLTRGTTPTNNGNNSTTTVTVNPNSNQTVTTFESSTLSSTSSYSSCTSSMSSSSHQPTTANSRPQLYQSLTKHNYSQFPVPLNQTDIGNELLAPSPNFLNEIGCERQYSIELTWNNGFKEEIPSSMLQQQQHEEVSFDSSSSYLLRNTTESSSLSNKNSSSIDVPRQFHPPSYSKRINIFSDASPFVAYTQHSVMSDLYGGANTSGTLPLNHTHSGAKKLSDLDFQDLDDGFGSLSSASLSSTYPGMTNLVGGGSCSQSSTFQPSLQPGSHSRCPFGSTAEVCNLLEMDYGTSYYRTHFRDFEHQNWLQINDKYGPIIVSLRKERVKTSNNSAISSSSSNHSSSSSSNSNSSNVTIRWRVIVRTTSLIPLRGTIATLPSICLPTGMPGSGSLDASNSSSRRSSNSDHFNINSVRDVLSLVVPKSVNVANFRLGSPTVISQLLKIDEMSQNTEYKIGVLYAYGNQHSEEEFYNNILDYSSSTRSSFYDFLGLISSRIRLKEFKGYKAGLDVQNDTTGEYSWTAKFGHTEIMFHVCTELPFNSTNRQQLPRKRHIGNDIVTIVFLHENFNGSPFTPALIRSKFQQVFIIVKPFQNGKYFRVAIARHKLVPLFGPPVKPYYTRQELREFILTKIINAENACHSVNKFAEMAKRTRHEYLTEMCQKHSLTQTVAHVDSSLSSNSLNSFKKLWTLSATNNSSSGNDHSSSKHRSKSELIDGNSLNQLPYVGHILNGIRDPPTLNGAILFSERCAGSSVPSRLYVHDYYANRDVEVQLLLSNEAILVIEAATMEVIWAAPVTSIIGWTDSRGVFATSSANCVISNIRQTASTSNSGGSSINKLFGDKKSKSVDSEPSANHCSMLNDSSRELRLYYHQGECIQLMQRPINPALKQNQNEPSLVNGKLSSKHQHQNLANQRNNDPFLMLIRVLELITCKSELRAIVIKRKSSATRSITSKSASNTPEHRKSSPPHSLSNIEPVGTCGGEFGFQMKMSTGIIEEIFDQTLSIYHLVPGCKVLEIDKISFAAMAMDELQELVNSSLIMCLTFTPYDFARLHPRCNCPWPKALQLQHKQKSQQTPPSDYENVTKSLTNTPLKSSSSMIVSSSFLPLQTSASSTTSLSGPNSGVKTIHITQNNSINQQIESNVPNASSPSSTNSSYYSPNTVATSNSNQQSYNNSFSIQHGQLSQQQHQLYSAKSATSLNQLYHQQQQQQSPIKIASSGQNLSSSPLTTSTSLFNHQQPYRTLLANNNRSAHSQTAITTQPSTLKDNLIRLITMDDYNQNVSPMDSPSAKSDLNDVTPLVVGIGHQTNDMSDDAAKTYYGHCHETSSRRPQTIGGGQYSITTSNTPIHNCQQQHYRYSTGPKHDTESTYSSYAPIGPTSNCRYSTSSQYSSQSRTSSGSNAQTTIHVNASHITVPVISGQQPQQQHTMLVRTGPYGKESTTDLKNSSSSSNLTSVTATSENNDCYLLTAQPVRVDASNGASITSSSTANNQPQQQQQVECVNDEIINVIAPTNTAVSNNSMMSQSYDCNSLYQSLLTGSIHSAGDPIGDIVWPSMHSSMDHHSYLQQQARSSTMTNNTDSSSSITNCDTNSSNTNLSAGSASVHQVVPPQHLTDEVRKLSLEKDVLNDTISKLREENQRLHMESQTASQQLRKLTEWFFNSNPNAVTTTASTTVCEPSPTYSSNTTNTTTISIHPKPKSITTSTPTSISTTTTEQTIQ</sequence>
<dbReference type="GO" id="GO:0051056">
    <property type="term" value="P:regulation of small GTPase mediated signal transduction"/>
    <property type="evidence" value="ECO:0007669"/>
    <property type="project" value="InterPro"/>
</dbReference>
<feature type="compositionally biased region" description="Polar residues" evidence="3">
    <location>
        <begin position="378"/>
        <end position="395"/>
    </location>
</feature>
<feature type="region of interest" description="Disordered" evidence="3">
    <location>
        <begin position="1358"/>
        <end position="1379"/>
    </location>
</feature>
<dbReference type="GO" id="GO:0005737">
    <property type="term" value="C:cytoplasm"/>
    <property type="evidence" value="ECO:0007669"/>
    <property type="project" value="TreeGrafter"/>
</dbReference>
<dbReference type="PANTHER" id="PTHR15711">
    <property type="entry name" value="RAP GTPASE-ACTIVATING PROTEIN"/>
    <property type="match status" value="1"/>
</dbReference>
<feature type="compositionally biased region" description="Polar residues" evidence="3">
    <location>
        <begin position="2504"/>
        <end position="2516"/>
    </location>
</feature>